<keyword evidence="6" id="KW-0489">Methyltransferase</keyword>
<keyword evidence="4 5" id="KW-0472">Membrane</keyword>
<dbReference type="AlphaFoldDB" id="S7YCY6"/>
<organism evidence="6 7">
    <name type="scientific">Acinetobacter junii CIP 107470 = MTCC 11364</name>
    <dbReference type="NCBI Taxonomy" id="1217666"/>
    <lineage>
        <taxon>Bacteria</taxon>
        <taxon>Pseudomonadati</taxon>
        <taxon>Pseudomonadota</taxon>
        <taxon>Gammaproteobacteria</taxon>
        <taxon>Moraxellales</taxon>
        <taxon>Moraxellaceae</taxon>
        <taxon>Acinetobacter</taxon>
    </lineage>
</organism>
<gene>
    <name evidence="6" type="ORF">L292_3073</name>
</gene>
<feature type="transmembrane region" description="Helical" evidence="5">
    <location>
        <begin position="126"/>
        <end position="148"/>
    </location>
</feature>
<dbReference type="Proteomes" id="UP000018420">
    <property type="component" value="Unassembled WGS sequence"/>
</dbReference>
<evidence type="ECO:0000256" key="1">
    <source>
        <dbReference type="ARBA" id="ARBA00004127"/>
    </source>
</evidence>
<protein>
    <submittedName>
        <fullName evidence="6">Protein-S-isoprenylcysteine methyltransferase</fullName>
    </submittedName>
</protein>
<sequence length="291" mass="35096">MLNYLCKKYSKYMGGIFFILKKPSLNLVYSLFLVDYYNGKYHFVYDRYLPNGLFDNAIRVVVLNAFKYQVNNISFKKIKIFDFWRYLFMSYLLSSKIRTLSLRFIGFFLLIIVALSLSKWHFHASLIGYFLWLMGWLFVGVGAMGRIWCSIYISGYKNNKLVMEGPYSLCRNPLYLFSYLGGVWIMFLTETFLFPLIFTVYFLIYYHYVISQEEKFLSKKYGMKYLAYMDRIPRFIPSFKKYTEPECYQISPKHFRIFLVQVVWFFWIAALVQLFEKLRLLGVIPSIFRWF</sequence>
<evidence type="ECO:0000256" key="3">
    <source>
        <dbReference type="ARBA" id="ARBA00022989"/>
    </source>
</evidence>
<reference evidence="6 7" key="1">
    <citation type="submission" date="2013-05" db="EMBL/GenBank/DDBJ databases">
        <title>Genome assembly of Acinetobacter junii MTCC 11364.</title>
        <authorList>
            <person name="Khatri I."/>
            <person name="Singh N.K."/>
            <person name="Subramanian S."/>
            <person name="Mayilraj S."/>
        </authorList>
    </citation>
    <scope>NUCLEOTIDE SEQUENCE [LARGE SCALE GENOMIC DNA]</scope>
    <source>
        <strain evidence="6 7">MTCC 11364</strain>
    </source>
</reference>
<evidence type="ECO:0000313" key="7">
    <source>
        <dbReference type="Proteomes" id="UP000018420"/>
    </source>
</evidence>
<dbReference type="Gene3D" id="1.20.120.1630">
    <property type="match status" value="1"/>
</dbReference>
<feature type="transmembrane region" description="Helical" evidence="5">
    <location>
        <begin position="257"/>
        <end position="275"/>
    </location>
</feature>
<keyword evidence="6" id="KW-0808">Transferase</keyword>
<feature type="transmembrane region" description="Helical" evidence="5">
    <location>
        <begin position="100"/>
        <end position="120"/>
    </location>
</feature>
<comment type="subcellular location">
    <subcellularLocation>
        <location evidence="1">Endomembrane system</location>
        <topology evidence="1">Multi-pass membrane protein</topology>
    </subcellularLocation>
</comment>
<evidence type="ECO:0000256" key="2">
    <source>
        <dbReference type="ARBA" id="ARBA00022692"/>
    </source>
</evidence>
<accession>S7YCY6</accession>
<proteinExistence type="predicted"/>
<dbReference type="eggNOG" id="COG2020">
    <property type="taxonomic scope" value="Bacteria"/>
</dbReference>
<dbReference type="Pfam" id="PF04191">
    <property type="entry name" value="PEMT"/>
    <property type="match status" value="1"/>
</dbReference>
<name>S7YCY6_ACIJU</name>
<dbReference type="GO" id="GO:0008168">
    <property type="term" value="F:methyltransferase activity"/>
    <property type="evidence" value="ECO:0007669"/>
    <property type="project" value="UniProtKB-KW"/>
</dbReference>
<evidence type="ECO:0000313" key="6">
    <source>
        <dbReference type="EMBL" id="EPR85873.1"/>
    </source>
</evidence>
<comment type="caution">
    <text evidence="6">The sequence shown here is derived from an EMBL/GenBank/DDBJ whole genome shotgun (WGS) entry which is preliminary data.</text>
</comment>
<dbReference type="EMBL" id="ASYZ01000085">
    <property type="protein sequence ID" value="EPR85873.1"/>
    <property type="molecule type" value="Genomic_DNA"/>
</dbReference>
<dbReference type="GO" id="GO:0012505">
    <property type="term" value="C:endomembrane system"/>
    <property type="evidence" value="ECO:0007669"/>
    <property type="project" value="UniProtKB-SubCell"/>
</dbReference>
<dbReference type="GO" id="GO:0032259">
    <property type="term" value="P:methylation"/>
    <property type="evidence" value="ECO:0007669"/>
    <property type="project" value="UniProtKB-KW"/>
</dbReference>
<evidence type="ECO:0000256" key="5">
    <source>
        <dbReference type="SAM" id="Phobius"/>
    </source>
</evidence>
<keyword evidence="3 5" id="KW-1133">Transmembrane helix</keyword>
<dbReference type="InterPro" id="IPR007318">
    <property type="entry name" value="Phopholipid_MeTrfase"/>
</dbReference>
<feature type="transmembrane region" description="Helical" evidence="5">
    <location>
        <begin position="193"/>
        <end position="210"/>
    </location>
</feature>
<evidence type="ECO:0000256" key="4">
    <source>
        <dbReference type="ARBA" id="ARBA00023136"/>
    </source>
</evidence>
<keyword evidence="2 5" id="KW-0812">Transmembrane</keyword>
<dbReference type="PATRIC" id="fig|1330047.3.peg.1666"/>